<keyword evidence="9 12" id="KW-0472">Membrane</keyword>
<gene>
    <name evidence="15" type="ORF">B0A49_01316</name>
</gene>
<dbReference type="OrthoDB" id="10257567at2759"/>
<dbReference type="GO" id="GO:0000139">
    <property type="term" value="C:Golgi membrane"/>
    <property type="evidence" value="ECO:0007669"/>
    <property type="project" value="UniProtKB-SubCell"/>
</dbReference>
<evidence type="ECO:0000256" key="10">
    <source>
        <dbReference type="SAM" id="Coils"/>
    </source>
</evidence>
<reference evidence="15 16" key="1">
    <citation type="submission" date="2017-03" db="EMBL/GenBank/DDBJ databases">
        <title>Genomes of endolithic fungi from Antarctica.</title>
        <authorList>
            <person name="Coleine C."/>
            <person name="Masonjones S."/>
            <person name="Stajich J.E."/>
        </authorList>
    </citation>
    <scope>NUCLEOTIDE SEQUENCE [LARGE SCALE GENOMIC DNA]</scope>
    <source>
        <strain evidence="15 16">CCFEE 5187</strain>
    </source>
</reference>
<keyword evidence="16" id="KW-1185">Reference proteome</keyword>
<keyword evidence="6 12" id="KW-1133">Transmembrane helix</keyword>
<dbReference type="Proteomes" id="UP000308768">
    <property type="component" value="Unassembled WGS sequence"/>
</dbReference>
<protein>
    <recommendedName>
        <fullName evidence="3">Protein CASP</fullName>
    </recommendedName>
</protein>
<organism evidence="15 16">
    <name type="scientific">Cryomyces minteri</name>
    <dbReference type="NCBI Taxonomy" id="331657"/>
    <lineage>
        <taxon>Eukaryota</taxon>
        <taxon>Fungi</taxon>
        <taxon>Dikarya</taxon>
        <taxon>Ascomycota</taxon>
        <taxon>Pezizomycotina</taxon>
        <taxon>Dothideomycetes</taxon>
        <taxon>Dothideomycetes incertae sedis</taxon>
        <taxon>Cryomyces</taxon>
    </lineage>
</organism>
<dbReference type="InterPro" id="IPR012955">
    <property type="entry name" value="CASP_C"/>
</dbReference>
<feature type="compositionally biased region" description="Polar residues" evidence="11">
    <location>
        <begin position="523"/>
        <end position="541"/>
    </location>
</feature>
<feature type="coiled-coil region" evidence="10">
    <location>
        <begin position="442"/>
        <end position="490"/>
    </location>
</feature>
<evidence type="ECO:0000256" key="12">
    <source>
        <dbReference type="SAM" id="Phobius"/>
    </source>
</evidence>
<keyword evidence="5 12" id="KW-0812">Transmembrane</keyword>
<evidence type="ECO:0000256" key="6">
    <source>
        <dbReference type="ARBA" id="ARBA00022989"/>
    </source>
</evidence>
<evidence type="ECO:0000256" key="8">
    <source>
        <dbReference type="ARBA" id="ARBA00023054"/>
    </source>
</evidence>
<name>A0A4U0XLQ3_9PEZI</name>
<feature type="coiled-coil region" evidence="10">
    <location>
        <begin position="266"/>
        <end position="300"/>
    </location>
</feature>
<keyword evidence="4" id="KW-0813">Transport</keyword>
<dbReference type="STRING" id="331657.A0A4U0XLQ3"/>
<evidence type="ECO:0000259" key="13">
    <source>
        <dbReference type="Pfam" id="PF08172"/>
    </source>
</evidence>
<evidence type="ECO:0000256" key="2">
    <source>
        <dbReference type="ARBA" id="ARBA00006415"/>
    </source>
</evidence>
<dbReference type="InterPro" id="IPR057476">
    <property type="entry name" value="Cux_N"/>
</dbReference>
<dbReference type="PANTHER" id="PTHR14043">
    <property type="entry name" value="CCAAT DISPLACEMENT PROTEIN-RELATED"/>
    <property type="match status" value="1"/>
</dbReference>
<dbReference type="GO" id="GO:0006891">
    <property type="term" value="P:intra-Golgi vesicle-mediated transport"/>
    <property type="evidence" value="ECO:0007669"/>
    <property type="project" value="InterPro"/>
</dbReference>
<evidence type="ECO:0000313" key="15">
    <source>
        <dbReference type="EMBL" id="TKA78190.1"/>
    </source>
</evidence>
<evidence type="ECO:0000256" key="7">
    <source>
        <dbReference type="ARBA" id="ARBA00023034"/>
    </source>
</evidence>
<dbReference type="EMBL" id="NAJN01000153">
    <property type="protein sequence ID" value="TKA78190.1"/>
    <property type="molecule type" value="Genomic_DNA"/>
</dbReference>
<feature type="region of interest" description="Disordered" evidence="11">
    <location>
        <begin position="1"/>
        <end position="31"/>
    </location>
</feature>
<evidence type="ECO:0000256" key="3">
    <source>
        <dbReference type="ARBA" id="ARBA00018691"/>
    </source>
</evidence>
<evidence type="ECO:0000256" key="11">
    <source>
        <dbReference type="SAM" id="MobiDB-lite"/>
    </source>
</evidence>
<accession>A0A4U0XLQ3</accession>
<feature type="domain" description="CASP C-terminal" evidence="13">
    <location>
        <begin position="457"/>
        <end position="720"/>
    </location>
</feature>
<feature type="region of interest" description="Disordered" evidence="11">
    <location>
        <begin position="510"/>
        <end position="541"/>
    </location>
</feature>
<feature type="domain" description="Cux N-terminal" evidence="14">
    <location>
        <begin position="31"/>
        <end position="143"/>
    </location>
</feature>
<evidence type="ECO:0000256" key="4">
    <source>
        <dbReference type="ARBA" id="ARBA00022448"/>
    </source>
</evidence>
<feature type="transmembrane region" description="Helical" evidence="12">
    <location>
        <begin position="699"/>
        <end position="717"/>
    </location>
</feature>
<comment type="caution">
    <text evidence="15">The sequence shown here is derived from an EMBL/GenBank/DDBJ whole genome shotgun (WGS) entry which is preliminary data.</text>
</comment>
<evidence type="ECO:0000256" key="1">
    <source>
        <dbReference type="ARBA" id="ARBA00004409"/>
    </source>
</evidence>
<evidence type="ECO:0000259" key="14">
    <source>
        <dbReference type="Pfam" id="PF25398"/>
    </source>
</evidence>
<proteinExistence type="inferred from homology"/>
<dbReference type="AlphaFoldDB" id="A0A4U0XLQ3"/>
<sequence>MDIAVTAESRASEDTGPNQGTNAGSGVSSGEDNKFQRAIAAWRNLDLTNLVPTLDNVASNLVNYQKDSLVQRKDLAQKTKDFRKLDDTSKLGEIKALLKAYQTFIDLLTNQSKSVSSAFLQVYSPLSEVPDPYPLLEASVDSLVIAEETVPKLTAENEHLQKTVAKLTTQLDETESRLEQEQRIRRTLEDTLESRVKDVEASWSAVLAEKQDNWQAKEKSLEERAENQDRLLKEIKASYEVSQRLGHTEEEQDNKTSGGGATAAELEIITSELDKANLRLAEVESRNEQLRIEVAHAASQSHSAQTATSVDDDPAFLRLRSENSSLLRRLDTARFEKDSEKGRWESSLRGLERELNTLKNDRDVLQDKVRKLADYDDVKRELEVLKSIEFAMGDDDDDFESSKASVSADAALPQQNGSVSTAKGETLEQLLLARNKKLGDELTILRVSHQNLQARLQTLQDELSSTNMELEKSRNLTATLENDLLRVQQEASNAFPSSAMSVAGTYTSRYPQSSYGTRRGRASPTSSIISGFDPQQGSQNTLESLRAGESAGGGSGILPMITAQRDRFKKRNSELETELSKSYQTVSSLRSEVASLQKDNLSLYEKTRYVSSYNRGHPASSSSAFASNPNPSTIQISSDTPSGLSLERYQSAYEQNISPFAAFRGRESARAFKRMSLPERIVFQITRVILATRTSRNLFAVYCLGLHLLVFGMLYWMGTTNIESHVNHLGRGVGAATAGGPIVVGVDNPEDWHQEAFHEGT</sequence>
<keyword evidence="8 10" id="KW-0175">Coiled coil</keyword>
<feature type="compositionally biased region" description="Polar residues" evidence="11">
    <location>
        <begin position="15"/>
        <end position="30"/>
    </location>
</feature>
<dbReference type="Pfam" id="PF25398">
    <property type="entry name" value="CUX1_N"/>
    <property type="match status" value="1"/>
</dbReference>
<feature type="coiled-coil region" evidence="10">
    <location>
        <begin position="341"/>
        <end position="368"/>
    </location>
</feature>
<dbReference type="PANTHER" id="PTHR14043:SF2">
    <property type="entry name" value="HOMEOBOX PROTEIN CUT"/>
    <property type="match status" value="1"/>
</dbReference>
<evidence type="ECO:0000256" key="9">
    <source>
        <dbReference type="ARBA" id="ARBA00023136"/>
    </source>
</evidence>
<feature type="coiled-coil region" evidence="10">
    <location>
        <begin position="150"/>
        <end position="191"/>
    </location>
</feature>
<keyword evidence="7" id="KW-0333">Golgi apparatus</keyword>
<dbReference type="Pfam" id="PF08172">
    <property type="entry name" value="CASP_C"/>
    <property type="match status" value="1"/>
</dbReference>
<comment type="subcellular location">
    <subcellularLocation>
        <location evidence="1">Golgi apparatus membrane</location>
        <topology evidence="1">Single-pass type IV membrane protein</topology>
    </subcellularLocation>
</comment>
<comment type="similarity">
    <text evidence="2">Belongs to the CASP family.</text>
</comment>
<evidence type="ECO:0000256" key="5">
    <source>
        <dbReference type="ARBA" id="ARBA00022692"/>
    </source>
</evidence>
<evidence type="ECO:0000313" key="16">
    <source>
        <dbReference type="Proteomes" id="UP000308768"/>
    </source>
</evidence>